<feature type="transmembrane region" description="Helical" evidence="1">
    <location>
        <begin position="123"/>
        <end position="144"/>
    </location>
</feature>
<name>A0A8H9MEG2_9PSEU</name>
<accession>A0A8H9MEG2</accession>
<evidence type="ECO:0000313" key="3">
    <source>
        <dbReference type="Proteomes" id="UP000658656"/>
    </source>
</evidence>
<dbReference type="EMBL" id="BNAV01000009">
    <property type="protein sequence ID" value="GHF72411.1"/>
    <property type="molecule type" value="Genomic_DNA"/>
</dbReference>
<keyword evidence="1" id="KW-0472">Membrane</keyword>
<proteinExistence type="predicted"/>
<keyword evidence="1" id="KW-0812">Transmembrane</keyword>
<organism evidence="2 3">
    <name type="scientific">Amycolatopsis bartoniae</name>
    <dbReference type="NCBI Taxonomy" id="941986"/>
    <lineage>
        <taxon>Bacteria</taxon>
        <taxon>Bacillati</taxon>
        <taxon>Actinomycetota</taxon>
        <taxon>Actinomycetes</taxon>
        <taxon>Pseudonocardiales</taxon>
        <taxon>Pseudonocardiaceae</taxon>
        <taxon>Amycolatopsis</taxon>
    </lineage>
</organism>
<sequence length="166" mass="17695">MGLFSVATLEGVTRAERRQRNARRVVLGVAALITALCVGLVFAAIRNDEAITSHLGAANAEVDSVSWDRTIIRFETPDGILHIPANGVLYPGGLVAGDLVRIEYDTANPELARVAGRTATLTLLPLGMTALITWAVAVGLLWWIRYRGRRGAAQVASPEPALSGKP</sequence>
<protein>
    <recommendedName>
        <fullName evidence="4">DUF3592 domain-containing protein</fullName>
    </recommendedName>
</protein>
<evidence type="ECO:0008006" key="4">
    <source>
        <dbReference type="Google" id="ProtNLM"/>
    </source>
</evidence>
<feature type="transmembrane region" description="Helical" evidence="1">
    <location>
        <begin position="25"/>
        <end position="45"/>
    </location>
</feature>
<dbReference type="Proteomes" id="UP000658656">
    <property type="component" value="Unassembled WGS sequence"/>
</dbReference>
<gene>
    <name evidence="2" type="ORF">GCM10017566_52860</name>
</gene>
<reference evidence="2" key="1">
    <citation type="journal article" date="2014" name="Int. J. Syst. Evol. Microbiol.">
        <title>Complete genome sequence of Corynebacterium casei LMG S-19264T (=DSM 44701T), isolated from a smear-ripened cheese.</title>
        <authorList>
            <consortium name="US DOE Joint Genome Institute (JGI-PGF)"/>
            <person name="Walter F."/>
            <person name="Albersmeier A."/>
            <person name="Kalinowski J."/>
            <person name="Ruckert C."/>
        </authorList>
    </citation>
    <scope>NUCLEOTIDE SEQUENCE</scope>
    <source>
        <strain evidence="2">CGMCC 4.7679</strain>
    </source>
</reference>
<keyword evidence="3" id="KW-1185">Reference proteome</keyword>
<keyword evidence="1" id="KW-1133">Transmembrane helix</keyword>
<comment type="caution">
    <text evidence="2">The sequence shown here is derived from an EMBL/GenBank/DDBJ whole genome shotgun (WGS) entry which is preliminary data.</text>
</comment>
<dbReference type="AlphaFoldDB" id="A0A8H9MEG2"/>
<evidence type="ECO:0000256" key="1">
    <source>
        <dbReference type="SAM" id="Phobius"/>
    </source>
</evidence>
<reference evidence="2" key="2">
    <citation type="submission" date="2020-09" db="EMBL/GenBank/DDBJ databases">
        <authorList>
            <person name="Sun Q."/>
            <person name="Zhou Y."/>
        </authorList>
    </citation>
    <scope>NUCLEOTIDE SEQUENCE</scope>
    <source>
        <strain evidence="2">CGMCC 4.7679</strain>
    </source>
</reference>
<evidence type="ECO:0000313" key="2">
    <source>
        <dbReference type="EMBL" id="GHF72411.1"/>
    </source>
</evidence>